<evidence type="ECO:0000256" key="1">
    <source>
        <dbReference type="ARBA" id="ARBA00004141"/>
    </source>
</evidence>
<keyword evidence="5" id="KW-0813">Transport</keyword>
<keyword evidence="5" id="KW-1003">Cell membrane</keyword>
<dbReference type="AlphaFoldDB" id="A0A6P0HGY4"/>
<dbReference type="PANTHER" id="PTHR43027">
    <property type="entry name" value="DOXORUBICIN RESISTANCE ABC TRANSPORTER PERMEASE PROTEIN DRRC-RELATED"/>
    <property type="match status" value="1"/>
</dbReference>
<protein>
    <recommendedName>
        <fullName evidence="5">Transport permease protein</fullName>
    </recommendedName>
</protein>
<keyword evidence="2 5" id="KW-0812">Transmembrane</keyword>
<dbReference type="InterPro" id="IPR047817">
    <property type="entry name" value="ABC2_TM_bact-type"/>
</dbReference>
<name>A0A6P0HGY4_9ACTN</name>
<feature type="domain" description="ABC transmembrane type-2" evidence="6">
    <location>
        <begin position="23"/>
        <end position="248"/>
    </location>
</feature>
<dbReference type="GO" id="GO:0005886">
    <property type="term" value="C:plasma membrane"/>
    <property type="evidence" value="ECO:0007669"/>
    <property type="project" value="UniProtKB-SubCell"/>
</dbReference>
<evidence type="ECO:0000256" key="5">
    <source>
        <dbReference type="RuleBase" id="RU361157"/>
    </source>
</evidence>
<evidence type="ECO:0000259" key="6">
    <source>
        <dbReference type="PROSITE" id="PS51012"/>
    </source>
</evidence>
<dbReference type="GO" id="GO:0140359">
    <property type="term" value="F:ABC-type transporter activity"/>
    <property type="evidence" value="ECO:0007669"/>
    <property type="project" value="InterPro"/>
</dbReference>
<evidence type="ECO:0000256" key="3">
    <source>
        <dbReference type="ARBA" id="ARBA00022989"/>
    </source>
</evidence>
<keyword evidence="3 5" id="KW-1133">Transmembrane helix</keyword>
<comment type="similarity">
    <text evidence="5">Belongs to the ABC-2 integral membrane protein family.</text>
</comment>
<dbReference type="RefSeq" id="WP_163771159.1">
    <property type="nucleotide sequence ID" value="NZ_JAAGXA010000003.1"/>
</dbReference>
<dbReference type="Proteomes" id="UP000468687">
    <property type="component" value="Unassembled WGS sequence"/>
</dbReference>
<accession>A0A6P0HGY4</accession>
<feature type="transmembrane region" description="Helical" evidence="5">
    <location>
        <begin position="169"/>
        <end position="188"/>
    </location>
</feature>
<sequence length="248" mass="25357">MSTATAVRQVVATEAKLVWRDPAGVFLPLALPGLIIVMSGLTAEEGGVDGTGIPAASAIGIPNGFATIVAILALVNMPSFLASYRSEGVLRRLAVTPARPSWVLLGQVSVNAVLGIVGTILSLVVVATAFELVPPRLLFWTVLAALLTTAAMYGIGLVLAALVPSSSSATAVGLVVFLGMLTLGGGTVPPDVLPGVLTEIGRVLPFGAGTQAMQSAWLGDVPEARDLLTLAATAVVPTLVATRVFRWK</sequence>
<evidence type="ECO:0000313" key="7">
    <source>
        <dbReference type="EMBL" id="NEN77796.1"/>
    </source>
</evidence>
<dbReference type="EMBL" id="JAAGXA010000003">
    <property type="protein sequence ID" value="NEN77796.1"/>
    <property type="molecule type" value="Genomic_DNA"/>
</dbReference>
<evidence type="ECO:0000256" key="4">
    <source>
        <dbReference type="ARBA" id="ARBA00023136"/>
    </source>
</evidence>
<keyword evidence="4 5" id="KW-0472">Membrane</keyword>
<comment type="subcellular location">
    <subcellularLocation>
        <location evidence="5">Cell membrane</location>
        <topology evidence="5">Multi-pass membrane protein</topology>
    </subcellularLocation>
    <subcellularLocation>
        <location evidence="1">Membrane</location>
        <topology evidence="1">Multi-pass membrane protein</topology>
    </subcellularLocation>
</comment>
<dbReference type="InterPro" id="IPR013525">
    <property type="entry name" value="ABC2_TM"/>
</dbReference>
<feature type="transmembrane region" description="Helical" evidence="5">
    <location>
        <begin position="55"/>
        <end position="81"/>
    </location>
</feature>
<reference evidence="7 8" key="1">
    <citation type="journal article" date="2014" name="Int. J. Syst. Evol. Microbiol.">
        <title>Nocardioides zeae sp. nov., isolated from the stem of Zea mays.</title>
        <authorList>
            <person name="Glaeser S.P."/>
            <person name="McInroy J.A."/>
            <person name="Busse H.J."/>
            <person name="Kampfer P."/>
        </authorList>
    </citation>
    <scope>NUCLEOTIDE SEQUENCE [LARGE SCALE GENOMIC DNA]</scope>
    <source>
        <strain evidence="7 8">JCM 30728</strain>
    </source>
</reference>
<feature type="transmembrane region" description="Helical" evidence="5">
    <location>
        <begin position="25"/>
        <end position="43"/>
    </location>
</feature>
<dbReference type="PROSITE" id="PS51012">
    <property type="entry name" value="ABC_TM2"/>
    <property type="match status" value="1"/>
</dbReference>
<evidence type="ECO:0000256" key="2">
    <source>
        <dbReference type="ARBA" id="ARBA00022692"/>
    </source>
</evidence>
<dbReference type="PANTHER" id="PTHR43027:SF2">
    <property type="entry name" value="TRANSPORT PERMEASE PROTEIN"/>
    <property type="match status" value="1"/>
</dbReference>
<evidence type="ECO:0000313" key="8">
    <source>
        <dbReference type="Proteomes" id="UP000468687"/>
    </source>
</evidence>
<comment type="caution">
    <text evidence="7">The sequence shown here is derived from an EMBL/GenBank/DDBJ whole genome shotgun (WGS) entry which is preliminary data.</text>
</comment>
<dbReference type="Pfam" id="PF01061">
    <property type="entry name" value="ABC2_membrane"/>
    <property type="match status" value="1"/>
</dbReference>
<feature type="transmembrane region" description="Helical" evidence="5">
    <location>
        <begin position="137"/>
        <end position="162"/>
    </location>
</feature>
<organism evidence="7 8">
    <name type="scientific">Nocardioides zeae</name>
    <dbReference type="NCBI Taxonomy" id="1457234"/>
    <lineage>
        <taxon>Bacteria</taxon>
        <taxon>Bacillati</taxon>
        <taxon>Actinomycetota</taxon>
        <taxon>Actinomycetes</taxon>
        <taxon>Propionibacteriales</taxon>
        <taxon>Nocardioidaceae</taxon>
        <taxon>Nocardioides</taxon>
    </lineage>
</organism>
<feature type="transmembrane region" description="Helical" evidence="5">
    <location>
        <begin position="102"/>
        <end position="125"/>
    </location>
</feature>
<feature type="transmembrane region" description="Helical" evidence="5">
    <location>
        <begin position="227"/>
        <end position="245"/>
    </location>
</feature>
<proteinExistence type="inferred from homology"/>
<gene>
    <name evidence="7" type="ORF">G3T38_05845</name>
</gene>
<dbReference type="InterPro" id="IPR052902">
    <property type="entry name" value="ABC-2_transporter"/>
</dbReference>
<keyword evidence="8" id="KW-1185">Reference proteome</keyword>